<dbReference type="InterPro" id="IPR024079">
    <property type="entry name" value="MetalloPept_cat_dom_sf"/>
</dbReference>
<dbReference type="SUPFAM" id="SSF55486">
    <property type="entry name" value="Metalloproteases ('zincins'), catalytic domain"/>
    <property type="match status" value="1"/>
</dbReference>
<dbReference type="GO" id="GO:0005829">
    <property type="term" value="C:cytosol"/>
    <property type="evidence" value="ECO:0007669"/>
    <property type="project" value="TreeGrafter"/>
</dbReference>
<evidence type="ECO:0000313" key="2">
    <source>
        <dbReference type="Proteomes" id="UP000198611"/>
    </source>
</evidence>
<organism evidence="1 2">
    <name type="scientific">Thiohalospira halophila DSM 15071</name>
    <dbReference type="NCBI Taxonomy" id="1123397"/>
    <lineage>
        <taxon>Bacteria</taxon>
        <taxon>Pseudomonadati</taxon>
        <taxon>Pseudomonadota</taxon>
        <taxon>Gammaproteobacteria</taxon>
        <taxon>Thiohalospirales</taxon>
        <taxon>Thiohalospiraceae</taxon>
        <taxon>Thiohalospira</taxon>
    </lineage>
</organism>
<protein>
    <recommendedName>
        <fullName evidence="3">Zinc-dependent peptidase</fullName>
    </recommendedName>
</protein>
<accession>A0A1I1P0C4</accession>
<proteinExistence type="predicted"/>
<evidence type="ECO:0000313" key="1">
    <source>
        <dbReference type="EMBL" id="SFD00423.1"/>
    </source>
</evidence>
<dbReference type="RefSeq" id="WP_093427076.1">
    <property type="nucleotide sequence ID" value="NZ_FOMJ01000001.1"/>
</dbReference>
<reference evidence="1 2" key="1">
    <citation type="submission" date="2016-10" db="EMBL/GenBank/DDBJ databases">
        <authorList>
            <person name="de Groot N.N."/>
        </authorList>
    </citation>
    <scope>NUCLEOTIDE SEQUENCE [LARGE SCALE GENOMIC DNA]</scope>
    <source>
        <strain evidence="1 2">HL3</strain>
    </source>
</reference>
<dbReference type="STRING" id="1123397.SAMN05660831_00409"/>
<dbReference type="GO" id="GO:0008237">
    <property type="term" value="F:metallopeptidase activity"/>
    <property type="evidence" value="ECO:0007669"/>
    <property type="project" value="InterPro"/>
</dbReference>
<gene>
    <name evidence="1" type="ORF">SAMN05660831_00409</name>
</gene>
<dbReference type="OrthoDB" id="9786424at2"/>
<evidence type="ECO:0008006" key="3">
    <source>
        <dbReference type="Google" id="ProtNLM"/>
    </source>
</evidence>
<dbReference type="GO" id="GO:0004177">
    <property type="term" value="F:aminopeptidase activity"/>
    <property type="evidence" value="ECO:0007669"/>
    <property type="project" value="TreeGrafter"/>
</dbReference>
<dbReference type="PANTHER" id="PTHR30164:SF2">
    <property type="entry name" value="PROTEIN MTFA"/>
    <property type="match status" value="1"/>
</dbReference>
<dbReference type="InterPro" id="IPR042252">
    <property type="entry name" value="MtfA_N"/>
</dbReference>
<dbReference type="CDD" id="cd20169">
    <property type="entry name" value="Peptidase_M90_mtfA"/>
    <property type="match status" value="1"/>
</dbReference>
<dbReference type="Pfam" id="PF06167">
    <property type="entry name" value="Peptidase_M90"/>
    <property type="match status" value="1"/>
</dbReference>
<dbReference type="AlphaFoldDB" id="A0A1I1P0C4"/>
<dbReference type="InterPro" id="IPR010384">
    <property type="entry name" value="MtfA_fam"/>
</dbReference>
<dbReference type="PANTHER" id="PTHR30164">
    <property type="entry name" value="MTFA PEPTIDASE"/>
    <property type="match status" value="1"/>
</dbReference>
<dbReference type="Gene3D" id="1.10.472.150">
    <property type="entry name" value="Glucose-regulated metallo-peptidase M90, N-terminal domain"/>
    <property type="match status" value="1"/>
</dbReference>
<dbReference type="EMBL" id="FOMJ01000001">
    <property type="protein sequence ID" value="SFD00423.1"/>
    <property type="molecule type" value="Genomic_DNA"/>
</dbReference>
<keyword evidence="2" id="KW-1185">Reference proteome</keyword>
<dbReference type="Proteomes" id="UP000198611">
    <property type="component" value="Unassembled WGS sequence"/>
</dbReference>
<dbReference type="Gene3D" id="3.40.390.10">
    <property type="entry name" value="Collagenase (Catalytic Domain)"/>
    <property type="match status" value="1"/>
</dbReference>
<name>A0A1I1P0C4_9GAMM</name>
<sequence length="268" mass="29722">MLQHLRAWHRRRLLRRHGIEPGLWSAALDDFPLAGELAPAEQQQLWEVASLFLHRKAVEGGGGLEVTPGMAVSVAIQAALPLLHLDPHYLDGWHAVILHPGTFVAHHAEVDEAGVEHVGERELAGEAWDRGPLVLAWEDARPDHPRADEGNVVIHETAHKIDAANGVANGFPPLRPDMDPHRWTAAFEAAWADLEAADEAGHPAMDTYALTDPAEFFAVACEYFFVLPAELKAAYPAVYDQLCRFFAQDPLSRRAPEHHPGHRADQRR</sequence>